<dbReference type="RefSeq" id="XP_051366724.1">
    <property type="nucleotide sequence ID" value="XM_051504972.1"/>
</dbReference>
<dbReference type="Proteomes" id="UP001055219">
    <property type="component" value="Unassembled WGS sequence"/>
</dbReference>
<evidence type="ECO:0000256" key="1">
    <source>
        <dbReference type="SAM" id="MobiDB-lite"/>
    </source>
</evidence>
<dbReference type="InterPro" id="IPR013087">
    <property type="entry name" value="Znf_C2H2_type"/>
</dbReference>
<feature type="compositionally biased region" description="Low complexity" evidence="1">
    <location>
        <begin position="120"/>
        <end position="130"/>
    </location>
</feature>
<accession>A0A9P9Y9H7</accession>
<dbReference type="PANTHER" id="PTHR42031">
    <property type="entry name" value="KEY LIME PATHOGENICITY PROTEIN"/>
    <property type="match status" value="1"/>
</dbReference>
<reference evidence="3" key="1">
    <citation type="journal article" date="2021" name="J Fungi (Basel)">
        <title>Genomic and Metabolomic Analyses of the Marine Fungus Emericellopsis cladophorae: Insights into Saltwater Adaptability Mechanisms and Its Biosynthetic Potential.</title>
        <authorList>
            <person name="Goncalves M.F.M."/>
            <person name="Hilario S."/>
            <person name="Van de Peer Y."/>
            <person name="Esteves A.C."/>
            <person name="Alves A."/>
        </authorList>
    </citation>
    <scope>NUCLEOTIDE SEQUENCE</scope>
    <source>
        <strain evidence="3">MUM 19.33</strain>
    </source>
</reference>
<feature type="domain" description="C2H2-type" evidence="2">
    <location>
        <begin position="1135"/>
        <end position="1165"/>
    </location>
</feature>
<feature type="region of interest" description="Disordered" evidence="1">
    <location>
        <begin position="824"/>
        <end position="890"/>
    </location>
</feature>
<feature type="compositionally biased region" description="Basic and acidic residues" evidence="1">
    <location>
        <begin position="856"/>
        <end position="867"/>
    </location>
</feature>
<sequence length="1279" mass="140286">MPPFPAGEVPRVQEDPAAPASAKGPSSAGGSVSMPSLNPTSGSPAATAPPESSSSTSVTAYTVSVTQPAETSAAYAAATATSPPAAQVPASISVPASTTPLPPARVYSPPAPGRRHAHQATLSNATSTSLSVSTATFNTTEDRQQLSEPADIDAAVRQLLNQQADIQSHLNALLITQNGFDPTHELQMLMHKSRVLENVAHHHGLNSQVPILSEAEGARALQYRCECLEAACSQDADIDILEALQSSSSHGPRGFDSWLRKHVELHDPFIRQGTTRSCHDNPEPSTIAPPTHQGSGSFSVFRCWNERCVHYVYGFTDQTERDAHMRAHSGGYFTKRDSGLSLINTPPLVPKQPGIIPPNSADSTGVFSPTKLQRPGVQGPVAQPVLSVQTQPASRRGSAIGFNLPSSLPPTRAASVELDLDPLLPPLKRSRVGHSRLQSIGELQLLREHDPCLRCKVSHRACDAGRPCNYCSEHPPSRSEEHWKALGCYGGSIASLVDVFMPAPVSPRQTRTPVTSPLAQRRTANDYLQRMYAFSDNTMDVVKEVLDFKDNFWWSGQLDQRPSSILHASDSSRDTSYSAPPILVALASSYNCQDTTYDLLELLNITGFLSATRTAEEATYPVLYRAKLLLREVVFLDIVQNKPAIEIDLNHQRMHPPEEIDSDEQLRLVQDCLARYLQVFEATLSVKSSLRVREWLAFFHSLCIFSVVRTILADMAMLSAPPLRRSTGTTTEHGIRTMHSAYKAVVDYFAASGPAPMDRLANNASEEDMSILDATNQVTRREMWRARGMQSSFDFLMSLGGTDRDNTSFLGFIRPRHSRVELHSDQLRSAVEPGGETPRVGSLFKPGVSWNSPVEAKTEQSPHDPGDALKSPRSQVHGRNRRHTLAEPPLFPQRAQHLINTPMAPSRFKAYQRMPLVKRYVCKEPASQVPNAPQPVIALSKCKACLMRKQYGAYYNAAAHLRRAHFNPHKGGKASGDWPSMTVLREWMHEVHHRSDHPQDDESSSGGDDEDTKAPTPASDFYGPGGTSMLDTTRTGFGQSSSSLSAYQLVSPATDGPWSAIQASPSTWSAAGDHRNRCPFPDCGRIFKDLAAHLLTHQEERPEKCPIESCEYHTKGFARKYDKNRHALTHYKGTMACPFCAGVGTAYEKTFNRADVFKRHLTSAHNVEQTPPNTRNFFFGESGVVTATAPSAPVDVAVGGALCSICQTRFASAQDFYEHLDDCVLSAIVPQSQQKIPTPHQPPYQPPQPEPYSTRRMNELPTPTSSNRRAPPEEVDWRT</sequence>
<protein>
    <submittedName>
        <fullName evidence="3">Metallothionein expression activator-like protein</fullName>
    </submittedName>
</protein>
<evidence type="ECO:0000313" key="4">
    <source>
        <dbReference type="Proteomes" id="UP001055219"/>
    </source>
</evidence>
<dbReference type="Pfam" id="PF25438">
    <property type="entry name" value="DUF7896"/>
    <property type="match status" value="1"/>
</dbReference>
<feature type="region of interest" description="Disordered" evidence="1">
    <location>
        <begin position="1234"/>
        <end position="1279"/>
    </location>
</feature>
<reference evidence="3" key="2">
    <citation type="submission" date="2022-07" db="EMBL/GenBank/DDBJ databases">
        <authorList>
            <person name="Goncalves M.F.M."/>
            <person name="Hilario S."/>
            <person name="Van De Peer Y."/>
            <person name="Esteves A.C."/>
            <person name="Alves A."/>
        </authorList>
    </citation>
    <scope>NUCLEOTIDE SEQUENCE</scope>
    <source>
        <strain evidence="3">MUM 19.33</strain>
    </source>
</reference>
<organism evidence="3 4">
    <name type="scientific">Emericellopsis cladophorae</name>
    <dbReference type="NCBI Taxonomy" id="2686198"/>
    <lineage>
        <taxon>Eukaryota</taxon>
        <taxon>Fungi</taxon>
        <taxon>Dikarya</taxon>
        <taxon>Ascomycota</taxon>
        <taxon>Pezizomycotina</taxon>
        <taxon>Sordariomycetes</taxon>
        <taxon>Hypocreomycetidae</taxon>
        <taxon>Hypocreales</taxon>
        <taxon>Bionectriaceae</taxon>
        <taxon>Emericellopsis</taxon>
    </lineage>
</organism>
<feature type="region of interest" description="Disordered" evidence="1">
    <location>
        <begin position="991"/>
        <end position="1028"/>
    </location>
</feature>
<feature type="region of interest" description="Disordered" evidence="1">
    <location>
        <begin position="93"/>
        <end position="130"/>
    </location>
</feature>
<gene>
    <name evidence="3" type="ORF">J7T54_006207</name>
</gene>
<dbReference type="SMART" id="SM00355">
    <property type="entry name" value="ZnF_C2H2"/>
    <property type="match status" value="5"/>
</dbReference>
<dbReference type="InterPro" id="IPR057218">
    <property type="entry name" value="DUF7896"/>
</dbReference>
<dbReference type="Gene3D" id="3.30.160.60">
    <property type="entry name" value="Classic Zinc Finger"/>
    <property type="match status" value="1"/>
</dbReference>
<name>A0A9P9Y9H7_9HYPO</name>
<dbReference type="PANTHER" id="PTHR42031:SF1">
    <property type="entry name" value="KEY LIME PATHOGENICITY PROTEIN"/>
    <property type="match status" value="1"/>
</dbReference>
<evidence type="ECO:0000313" key="3">
    <source>
        <dbReference type="EMBL" id="KAI6785868.1"/>
    </source>
</evidence>
<feature type="domain" description="C2H2-type" evidence="2">
    <location>
        <begin position="1201"/>
        <end position="1221"/>
    </location>
</feature>
<feature type="compositionally biased region" description="Basic and acidic residues" evidence="1">
    <location>
        <begin position="1270"/>
        <end position="1279"/>
    </location>
</feature>
<dbReference type="AlphaFoldDB" id="A0A9P9Y9H7"/>
<evidence type="ECO:0000259" key="2">
    <source>
        <dbReference type="SMART" id="SM00355"/>
    </source>
</evidence>
<feature type="compositionally biased region" description="Pro residues" evidence="1">
    <location>
        <begin position="1239"/>
        <end position="1250"/>
    </location>
</feature>
<feature type="domain" description="C2H2-type" evidence="2">
    <location>
        <begin position="301"/>
        <end position="328"/>
    </location>
</feature>
<keyword evidence="4" id="KW-1185">Reference proteome</keyword>
<dbReference type="GeneID" id="75832685"/>
<feature type="domain" description="C2H2-type" evidence="2">
    <location>
        <begin position="1103"/>
        <end position="1130"/>
    </location>
</feature>
<feature type="compositionally biased region" description="Acidic residues" evidence="1">
    <location>
        <begin position="999"/>
        <end position="1011"/>
    </location>
</feature>
<dbReference type="EMBL" id="JAGIXG020000001">
    <property type="protein sequence ID" value="KAI6785868.1"/>
    <property type="molecule type" value="Genomic_DNA"/>
</dbReference>
<feature type="domain" description="C2H2-type" evidence="2">
    <location>
        <begin position="1076"/>
        <end position="1097"/>
    </location>
</feature>
<dbReference type="OrthoDB" id="4738706at2759"/>
<feature type="compositionally biased region" description="Low complexity" evidence="1">
    <location>
        <begin position="16"/>
        <end position="60"/>
    </location>
</feature>
<feature type="region of interest" description="Disordered" evidence="1">
    <location>
        <begin position="1"/>
        <end position="60"/>
    </location>
</feature>
<proteinExistence type="predicted"/>
<feature type="region of interest" description="Disordered" evidence="1">
    <location>
        <begin position="272"/>
        <end position="295"/>
    </location>
</feature>
<comment type="caution">
    <text evidence="3">The sequence shown here is derived from an EMBL/GenBank/DDBJ whole genome shotgun (WGS) entry which is preliminary data.</text>
</comment>